<gene>
    <name evidence="1" type="ORF">SAMN06265222_101547</name>
</gene>
<dbReference type="EMBL" id="FXUG01000001">
    <property type="protein sequence ID" value="SMP41203.1"/>
    <property type="molecule type" value="Genomic_DNA"/>
</dbReference>
<reference evidence="1 2" key="1">
    <citation type="submission" date="2017-05" db="EMBL/GenBank/DDBJ databases">
        <authorList>
            <person name="Varghese N."/>
            <person name="Submissions S."/>
        </authorList>
    </citation>
    <scope>NUCLEOTIDE SEQUENCE [LARGE SCALE GENOMIC DNA]</scope>
    <source>
        <strain evidence="1 2">DSM 25457</strain>
    </source>
</reference>
<evidence type="ECO:0000313" key="1">
    <source>
        <dbReference type="EMBL" id="SMP41203.1"/>
    </source>
</evidence>
<protein>
    <submittedName>
        <fullName evidence="1">Uncharacterized protein</fullName>
    </submittedName>
</protein>
<accession>A0ABY1PTR8</accession>
<evidence type="ECO:0000313" key="2">
    <source>
        <dbReference type="Proteomes" id="UP001158067"/>
    </source>
</evidence>
<comment type="caution">
    <text evidence="1">The sequence shown here is derived from an EMBL/GenBank/DDBJ whole genome shotgun (WGS) entry which is preliminary data.</text>
</comment>
<sequence length="82" mass="8903">MDASIPIDVSVLASESGTLAVFHQRSASLSNGIALGNRESTGDRCVGFQVSCVNAKRLAFQQSVLRSRLKNQLKGEVMDLHW</sequence>
<keyword evidence="2" id="KW-1185">Reference proteome</keyword>
<dbReference type="Proteomes" id="UP001158067">
    <property type="component" value="Unassembled WGS sequence"/>
</dbReference>
<proteinExistence type="predicted"/>
<organism evidence="1 2">
    <name type="scientific">Neorhodopirellula lusitana</name>
    <dbReference type="NCBI Taxonomy" id="445327"/>
    <lineage>
        <taxon>Bacteria</taxon>
        <taxon>Pseudomonadati</taxon>
        <taxon>Planctomycetota</taxon>
        <taxon>Planctomycetia</taxon>
        <taxon>Pirellulales</taxon>
        <taxon>Pirellulaceae</taxon>
        <taxon>Neorhodopirellula</taxon>
    </lineage>
</organism>
<name>A0ABY1PTR8_9BACT</name>